<dbReference type="AlphaFoldDB" id="A0A1Y2E6R8"/>
<sequence>MQTFEGIWNKRQLVPCWVIQVLCAGIYGIVACLLLVTAGYISRNKDQIDSNYSYLGYSADDLTKYAAATGAVLLVFCIFTVVIDIVECIFYSKRKLNPVFLLVTSSIKTLFWGILLILNFIAAGRGDGSWLGILFGILLVSTSLTQLFISAKFTHRKRKGTFVAGGYKVPGFGGVEAGAGGGPDKVTKE</sequence>
<keyword evidence="1" id="KW-0472">Membrane</keyword>
<proteinExistence type="predicted"/>
<comment type="caution">
    <text evidence="2">The sequence shown here is derived from an EMBL/GenBank/DDBJ whole genome shotgun (WGS) entry which is preliminary data.</text>
</comment>
<dbReference type="EMBL" id="MCFJ01000004">
    <property type="protein sequence ID" value="ORY66976.1"/>
    <property type="molecule type" value="Genomic_DNA"/>
</dbReference>
<dbReference type="InParanoid" id="A0A1Y2E6R8"/>
<evidence type="ECO:0000313" key="2">
    <source>
        <dbReference type="EMBL" id="ORY66976.1"/>
    </source>
</evidence>
<keyword evidence="1" id="KW-0812">Transmembrane</keyword>
<dbReference type="OrthoDB" id="5211263at2759"/>
<organism evidence="2 3">
    <name type="scientific">Pseudomassariella vexata</name>
    <dbReference type="NCBI Taxonomy" id="1141098"/>
    <lineage>
        <taxon>Eukaryota</taxon>
        <taxon>Fungi</taxon>
        <taxon>Dikarya</taxon>
        <taxon>Ascomycota</taxon>
        <taxon>Pezizomycotina</taxon>
        <taxon>Sordariomycetes</taxon>
        <taxon>Xylariomycetidae</taxon>
        <taxon>Amphisphaeriales</taxon>
        <taxon>Pseudomassariaceae</taxon>
        <taxon>Pseudomassariella</taxon>
    </lineage>
</organism>
<keyword evidence="3" id="KW-1185">Reference proteome</keyword>
<feature type="transmembrane region" description="Helical" evidence="1">
    <location>
        <begin position="98"/>
        <end position="122"/>
    </location>
</feature>
<protein>
    <submittedName>
        <fullName evidence="2">Uncharacterized protein</fullName>
    </submittedName>
</protein>
<dbReference type="RefSeq" id="XP_040717600.1">
    <property type="nucleotide sequence ID" value="XM_040853698.1"/>
</dbReference>
<accession>A0A1Y2E6R8</accession>
<evidence type="ECO:0000313" key="3">
    <source>
        <dbReference type="Proteomes" id="UP000193689"/>
    </source>
</evidence>
<keyword evidence="1" id="KW-1133">Transmembrane helix</keyword>
<dbReference type="GeneID" id="63769910"/>
<gene>
    <name evidence="2" type="ORF">BCR38DRAFT_148791</name>
</gene>
<evidence type="ECO:0000256" key="1">
    <source>
        <dbReference type="SAM" id="Phobius"/>
    </source>
</evidence>
<feature type="transmembrane region" description="Helical" evidence="1">
    <location>
        <begin position="62"/>
        <end position="86"/>
    </location>
</feature>
<feature type="transmembrane region" description="Helical" evidence="1">
    <location>
        <begin position="128"/>
        <end position="149"/>
    </location>
</feature>
<name>A0A1Y2E6R8_9PEZI</name>
<dbReference type="Proteomes" id="UP000193689">
    <property type="component" value="Unassembled WGS sequence"/>
</dbReference>
<reference evidence="2 3" key="1">
    <citation type="submission" date="2016-07" db="EMBL/GenBank/DDBJ databases">
        <title>Pervasive Adenine N6-methylation of Active Genes in Fungi.</title>
        <authorList>
            <consortium name="DOE Joint Genome Institute"/>
            <person name="Mondo S.J."/>
            <person name="Dannebaum R.O."/>
            <person name="Kuo R.C."/>
            <person name="Labutti K."/>
            <person name="Haridas S."/>
            <person name="Kuo A."/>
            <person name="Salamov A."/>
            <person name="Ahrendt S.R."/>
            <person name="Lipzen A."/>
            <person name="Sullivan W."/>
            <person name="Andreopoulos W.B."/>
            <person name="Clum A."/>
            <person name="Lindquist E."/>
            <person name="Daum C."/>
            <person name="Ramamoorthy G.K."/>
            <person name="Gryganskyi A."/>
            <person name="Culley D."/>
            <person name="Magnuson J.K."/>
            <person name="James T.Y."/>
            <person name="O'Malley M.A."/>
            <person name="Stajich J.E."/>
            <person name="Spatafora J.W."/>
            <person name="Visel A."/>
            <person name="Grigoriev I.V."/>
        </authorList>
    </citation>
    <scope>NUCLEOTIDE SEQUENCE [LARGE SCALE GENOMIC DNA]</scope>
    <source>
        <strain evidence="2 3">CBS 129021</strain>
    </source>
</reference>
<feature type="transmembrane region" description="Helical" evidence="1">
    <location>
        <begin position="21"/>
        <end position="42"/>
    </location>
</feature>